<dbReference type="KEGG" id="atu:Atu1801"/>
<dbReference type="AlphaFoldDB" id="A9CIL7"/>
<dbReference type="PIR" id="B97577">
    <property type="entry name" value="B97577"/>
</dbReference>
<gene>
    <name evidence="1" type="ordered locus">Atu1801</name>
</gene>
<dbReference type="BioCyc" id="AGRO:ATU1801-MONOMER"/>
<accession>A9CIL7</accession>
<name>A9CIL7_AGRFC</name>
<dbReference type="HOGENOM" id="CLU_2875684_0_0_5"/>
<dbReference type="STRING" id="176299.Atu1801"/>
<evidence type="ECO:0000313" key="1">
    <source>
        <dbReference type="EMBL" id="AAK87571.1"/>
    </source>
</evidence>
<dbReference type="EMBL" id="AE007869">
    <property type="protein sequence ID" value="AAK87571.1"/>
    <property type="molecule type" value="Genomic_DNA"/>
</dbReference>
<dbReference type="EnsemblBacteria" id="AAK87571">
    <property type="protein sequence ID" value="AAK87571"/>
    <property type="gene ID" value="Atu1801"/>
</dbReference>
<proteinExistence type="predicted"/>
<evidence type="ECO:0000313" key="2">
    <source>
        <dbReference type="Proteomes" id="UP000000813"/>
    </source>
</evidence>
<reference evidence="1 2" key="2">
    <citation type="journal article" date="2001" name="Science">
        <title>Genome sequence of the plant pathogen and biotechnology agent Agrobacterium tumefaciens C58.</title>
        <authorList>
            <person name="Goodner B."/>
            <person name="Hinkle G."/>
            <person name="Gattung S."/>
            <person name="Miller N."/>
            <person name="Blanchard M."/>
            <person name="Qurollo B."/>
            <person name="Goldman B.S."/>
            <person name="Cao Y."/>
            <person name="Askenazi M."/>
            <person name="Halling C."/>
            <person name="Mullin L."/>
            <person name="Houmiel K."/>
            <person name="Gordon J."/>
            <person name="Vaudin M."/>
            <person name="Iartchouk O."/>
            <person name="Epp A."/>
            <person name="Liu F."/>
            <person name="Wollam C."/>
            <person name="Allinger M."/>
            <person name="Doughty D."/>
            <person name="Scott C."/>
            <person name="Lappas C."/>
            <person name="Markelz B."/>
            <person name="Flanagan C."/>
            <person name="Crowell C."/>
            <person name="Gurson J."/>
            <person name="Lomo C."/>
            <person name="Sear C."/>
            <person name="Strub G."/>
            <person name="Cielo C."/>
            <person name="Slater S."/>
        </authorList>
    </citation>
    <scope>NUCLEOTIDE SEQUENCE [LARGE SCALE GENOMIC DNA]</scope>
    <source>
        <strain evidence="2">C58 / ATCC 33970</strain>
    </source>
</reference>
<dbReference type="Proteomes" id="UP000000813">
    <property type="component" value="Chromosome circular"/>
</dbReference>
<protein>
    <submittedName>
        <fullName evidence="1">Uncharacterized protein</fullName>
    </submittedName>
</protein>
<sequence>MSEYGRFFAHLPCPEGMRHSPRIKNGLFRFGEAHDSVAVLLVKMQDTEAIHENCRECERTPFL</sequence>
<organism evidence="1 2">
    <name type="scientific">Agrobacterium fabrum (strain C58 / ATCC 33970)</name>
    <name type="common">Agrobacterium tumefaciens (strain C58)</name>
    <dbReference type="NCBI Taxonomy" id="176299"/>
    <lineage>
        <taxon>Bacteria</taxon>
        <taxon>Pseudomonadati</taxon>
        <taxon>Pseudomonadota</taxon>
        <taxon>Alphaproteobacteria</taxon>
        <taxon>Hyphomicrobiales</taxon>
        <taxon>Rhizobiaceae</taxon>
        <taxon>Rhizobium/Agrobacterium group</taxon>
        <taxon>Agrobacterium</taxon>
        <taxon>Agrobacterium tumefaciens complex</taxon>
    </lineage>
</organism>
<keyword evidence="2" id="KW-1185">Reference proteome</keyword>
<dbReference type="PIR" id="AI2797">
    <property type="entry name" value="AI2797"/>
</dbReference>
<reference evidence="1 2" key="1">
    <citation type="journal article" date="2001" name="Science">
        <title>The genome of the natural genetic engineer Agrobacterium tumefaciens C58.</title>
        <authorList>
            <person name="Wood D.W."/>
            <person name="Setubal J.C."/>
            <person name="Kaul R."/>
            <person name="Monks D.E."/>
            <person name="Kitajima J.P."/>
            <person name="Okura V.K."/>
            <person name="Zhou Y."/>
            <person name="Chen L."/>
            <person name="Wood G.E."/>
            <person name="Almeida N.F.Jr."/>
            <person name="Woo L."/>
            <person name="Chen Y."/>
            <person name="Paulsen I.T."/>
            <person name="Eisen J.A."/>
            <person name="Karp P.D."/>
            <person name="Bovee D.Sr."/>
            <person name="Chapman P."/>
            <person name="Clendenning J."/>
            <person name="Deatherage G."/>
            <person name="Gillet W."/>
            <person name="Grant C."/>
            <person name="Kutyavin T."/>
            <person name="Levy R."/>
            <person name="Li M.J."/>
            <person name="McClelland E."/>
            <person name="Palmieri A."/>
            <person name="Raymond C."/>
            <person name="Rouse G."/>
            <person name="Saenphimmachak C."/>
            <person name="Wu Z."/>
            <person name="Romero P."/>
            <person name="Gordon D."/>
            <person name="Zhang S."/>
            <person name="Yoo H."/>
            <person name="Tao Y."/>
            <person name="Biddle P."/>
            <person name="Jung M."/>
            <person name="Krespan W."/>
            <person name="Perry M."/>
            <person name="Gordon-Kamm B."/>
            <person name="Liao L."/>
            <person name="Kim S."/>
            <person name="Hendrick C."/>
            <person name="Zhao Z.Y."/>
            <person name="Dolan M."/>
            <person name="Chumley F."/>
            <person name="Tingey S.V."/>
            <person name="Tomb J.F."/>
            <person name="Gordon M.P."/>
            <person name="Olson M.V."/>
            <person name="Nester E.W."/>
        </authorList>
    </citation>
    <scope>NUCLEOTIDE SEQUENCE [LARGE SCALE GENOMIC DNA]</scope>
    <source>
        <strain evidence="2">C58 / ATCC 33970</strain>
    </source>
</reference>